<evidence type="ECO:0000313" key="4">
    <source>
        <dbReference type="Proteomes" id="UP000023152"/>
    </source>
</evidence>
<keyword evidence="4" id="KW-1185">Reference proteome</keyword>
<feature type="region of interest" description="Disordered" evidence="1">
    <location>
        <begin position="1"/>
        <end position="21"/>
    </location>
</feature>
<dbReference type="OrthoDB" id="9049620at2759"/>
<dbReference type="InterPro" id="IPR025640">
    <property type="entry name" value="GYF_2"/>
</dbReference>
<feature type="domain" description="GYF" evidence="2">
    <location>
        <begin position="88"/>
        <end position="138"/>
    </location>
</feature>
<name>X6NQD9_RETFI</name>
<dbReference type="Proteomes" id="UP000023152">
    <property type="component" value="Unassembled WGS sequence"/>
</dbReference>
<evidence type="ECO:0000259" key="2">
    <source>
        <dbReference type="Pfam" id="PF14237"/>
    </source>
</evidence>
<reference evidence="3 4" key="1">
    <citation type="journal article" date="2013" name="Curr. Biol.">
        <title>The Genome of the Foraminiferan Reticulomyxa filosa.</title>
        <authorList>
            <person name="Glockner G."/>
            <person name="Hulsmann N."/>
            <person name="Schleicher M."/>
            <person name="Noegel A.A."/>
            <person name="Eichinger L."/>
            <person name="Gallinger C."/>
            <person name="Pawlowski J."/>
            <person name="Sierra R."/>
            <person name="Euteneuer U."/>
            <person name="Pillet L."/>
            <person name="Moustafa A."/>
            <person name="Platzer M."/>
            <person name="Groth M."/>
            <person name="Szafranski K."/>
            <person name="Schliwa M."/>
        </authorList>
    </citation>
    <scope>NUCLEOTIDE SEQUENCE [LARGE SCALE GENOMIC DNA]</scope>
</reference>
<dbReference type="Gene3D" id="3.30.40.10">
    <property type="entry name" value="Zinc/RING finger domain, C3HC4 (zinc finger)"/>
    <property type="match status" value="1"/>
</dbReference>
<comment type="caution">
    <text evidence="3">The sequence shown here is derived from an EMBL/GenBank/DDBJ whole genome shotgun (WGS) entry which is preliminary data.</text>
</comment>
<evidence type="ECO:0000256" key="1">
    <source>
        <dbReference type="SAM" id="MobiDB-lite"/>
    </source>
</evidence>
<proteinExistence type="predicted"/>
<evidence type="ECO:0000313" key="3">
    <source>
        <dbReference type="EMBL" id="ETO28505.1"/>
    </source>
</evidence>
<dbReference type="EMBL" id="ASPP01006634">
    <property type="protein sequence ID" value="ETO28505.1"/>
    <property type="molecule type" value="Genomic_DNA"/>
</dbReference>
<organism evidence="3 4">
    <name type="scientific">Reticulomyxa filosa</name>
    <dbReference type="NCBI Taxonomy" id="46433"/>
    <lineage>
        <taxon>Eukaryota</taxon>
        <taxon>Sar</taxon>
        <taxon>Rhizaria</taxon>
        <taxon>Retaria</taxon>
        <taxon>Foraminifera</taxon>
        <taxon>Monothalamids</taxon>
        <taxon>Reticulomyxidae</taxon>
        <taxon>Reticulomyxa</taxon>
    </lineage>
</organism>
<dbReference type="AlphaFoldDB" id="X6NQD9"/>
<dbReference type="InterPro" id="IPR013083">
    <property type="entry name" value="Znf_RING/FYVE/PHD"/>
</dbReference>
<feature type="compositionally biased region" description="Basic and acidic residues" evidence="1">
    <location>
        <begin position="12"/>
        <end position="21"/>
    </location>
</feature>
<accession>X6NQD9</accession>
<protein>
    <recommendedName>
        <fullName evidence="2">GYF domain-containing protein</fullName>
    </recommendedName>
</protein>
<dbReference type="Pfam" id="PF14237">
    <property type="entry name" value="GYF_2"/>
    <property type="match status" value="1"/>
</dbReference>
<gene>
    <name evidence="3" type="ORF">RFI_08624</name>
</gene>
<sequence length="836" mass="94774">MFRKQPPPRIAKINDKNRKPDEKIITHSFGPLFEILSRKPSSCESEQAGLVNQRVSPSNEVLSSASSLTPSKEDDVYKALQEIEDGWYYVNKRGSTSGPIDVNELKKLYMKGEVRDGHYLWNALKAPNWVPLKTIPDLFAYLSGGEKQIIEKPTLLESKGHSALNVMQSQSQLQSQSSKLIVHKNHKTSPFLLTEMKGGNACAKGYPKDIFLDRVDESYLCILCSAVAKNAVEITCEQHNFLLCCEQCLLDFFNAKCDGRQLCPAVHTNDIAYHAVHTIRQMIQQYTVRCANYSVCAWTGSLCMYNKEHILHCGHDVIVNEHSKSNVRIKSKHKTQWLQMPQTTSFNAHVGANSHSIKEILPSSSSWPRSSSPSLSLLDAANKKLPISIKRRHTHSSNVTVDANAKTISLDLLSTPMSCSKSDPMKEIIDKMEFFDNVDDNGDDRDKSSPLPSQDVCEAKRSVSQICKTSNVAQVPGATINCPFSKCGCDYCGDESSLRLHLQSEVIRHSEIQFAWTETMMTTPSSIYVTGFATDNHYHNDNDNDNNNNNNNNNDNEKKDIWQLNGIYQREEFVLCGHAVYRKRYNEDYVIRWHPDLKWVFVKAQIHNKNKSKLLDLDDDTSSCRSSSINGIIVHDFLSSQMSMAKSVIRNLLSLPNVVLFVLRAILEILAKHEGITDNKDVTLLGFDDFNLFRKLCLIEAPNIIKVGGRKGINSQVNGLFCKQTTLHCGRVWYRKIERQDEDDVSENVETPMGEANRKKVSKNEWVIRYHPQSQQWLFDKRGLRTDDVANILGKGNVMSPLEINNWEVHDGCTFARDEKIIVKSFVSRHKNKPFV</sequence>